<evidence type="ECO:0000256" key="2">
    <source>
        <dbReference type="ARBA" id="ARBA00022525"/>
    </source>
</evidence>
<keyword evidence="5" id="KW-1015">Disulfide bond</keyword>
<gene>
    <name evidence="7" type="primary">Hmcn1-002</name>
</gene>
<organism evidence="7">
    <name type="scientific">Phallusia mammillata</name>
    <dbReference type="NCBI Taxonomy" id="59560"/>
    <lineage>
        <taxon>Eukaryota</taxon>
        <taxon>Metazoa</taxon>
        <taxon>Chordata</taxon>
        <taxon>Tunicata</taxon>
        <taxon>Ascidiacea</taxon>
        <taxon>Phlebobranchia</taxon>
        <taxon>Ascidiidae</taxon>
        <taxon>Phallusia</taxon>
    </lineage>
</organism>
<feature type="chain" id="PRO_5026314187" evidence="6">
    <location>
        <begin position="20"/>
        <end position="504"/>
    </location>
</feature>
<keyword evidence="3 6" id="KW-0732">Signal</keyword>
<evidence type="ECO:0000256" key="3">
    <source>
        <dbReference type="ARBA" id="ARBA00022729"/>
    </source>
</evidence>
<evidence type="ECO:0000256" key="6">
    <source>
        <dbReference type="SAM" id="SignalP"/>
    </source>
</evidence>
<dbReference type="AlphaFoldDB" id="A0A6F9DF27"/>
<dbReference type="PANTHER" id="PTHR22906:SF43">
    <property type="entry name" value="PROPERDIN"/>
    <property type="match status" value="1"/>
</dbReference>
<dbReference type="SMART" id="SM00209">
    <property type="entry name" value="TSP1"/>
    <property type="match status" value="3"/>
</dbReference>
<accession>A0A6F9DF27</accession>
<keyword evidence="2" id="KW-0964">Secreted</keyword>
<evidence type="ECO:0000256" key="1">
    <source>
        <dbReference type="ARBA" id="ARBA00004613"/>
    </source>
</evidence>
<name>A0A6F9DF27_9ASCI</name>
<dbReference type="SUPFAM" id="SSF82895">
    <property type="entry name" value="TSP-1 type 1 repeat"/>
    <property type="match status" value="2"/>
</dbReference>
<dbReference type="InterPro" id="IPR036383">
    <property type="entry name" value="TSP1_rpt_sf"/>
</dbReference>
<feature type="signal peptide" evidence="6">
    <location>
        <begin position="1"/>
        <end position="19"/>
    </location>
</feature>
<dbReference type="Gene3D" id="2.20.100.10">
    <property type="entry name" value="Thrombospondin type-1 (TSP1) repeat"/>
    <property type="match status" value="2"/>
</dbReference>
<dbReference type="EMBL" id="LR785778">
    <property type="protein sequence ID" value="CAB3253424.1"/>
    <property type="molecule type" value="mRNA"/>
</dbReference>
<sequence length="504" mass="53992">MNVILSCLAIAAVCLVANAATPGKAYRGKDMFESKVSWLTVGNTPLFFRMGPYKLVGYCNAEGRVRRCGKYRVKKNQCERFRCCWNEVTESCYRAKFHVLNYPLEKGSWTTWSSWSGCAAATVCSAGTQVRTRQCTDGTAGQGGCQGVESESKSCSICTNSWSTWGTWSVCSSSDVPCLVGSRTRSRTCANSLGAVQATTSCLGGSTAAIQTASCNTGLCPSFTGWTVGACSVTCGGGTQTQSRTCTTTPTTTLPSQCYSTTLTCNTNLCNQDRNLDLMILLDSTATLDDCVTKQFALQFNAPVTVASGLLTSTNFPNFVQQNSMASTILSSWKSIFPGMTQVGILQQSDRCDIADPATLNSVHQFGLPYTAGTLLQTEYLCGSDDRYSQLSCGVSSLNSIVNRADVPDVIIQFIPDVTQINPTYMSVYRQLVGFVATLVQGKRLLVVSAAQHTATTASANILFAQQWACGSLTPTGPCTNYYLGTIYDIPGVLANLRSVVSTL</sequence>
<keyword evidence="4" id="KW-0677">Repeat</keyword>
<dbReference type="PRINTS" id="PR01705">
    <property type="entry name" value="TSP1REPEAT"/>
</dbReference>
<evidence type="ECO:0000256" key="5">
    <source>
        <dbReference type="ARBA" id="ARBA00023157"/>
    </source>
</evidence>
<dbReference type="PROSITE" id="PS50092">
    <property type="entry name" value="TSP1"/>
    <property type="match status" value="3"/>
</dbReference>
<dbReference type="PANTHER" id="PTHR22906">
    <property type="entry name" value="PROPERDIN"/>
    <property type="match status" value="1"/>
</dbReference>
<dbReference type="Pfam" id="PF00090">
    <property type="entry name" value="TSP_1"/>
    <property type="match status" value="3"/>
</dbReference>
<dbReference type="InterPro" id="IPR052065">
    <property type="entry name" value="Compl_asym_regulator"/>
</dbReference>
<reference evidence="7" key="1">
    <citation type="submission" date="2020-04" db="EMBL/GenBank/DDBJ databases">
        <authorList>
            <person name="Neveu A P."/>
        </authorList>
    </citation>
    <scope>NUCLEOTIDE SEQUENCE</scope>
    <source>
        <tissue evidence="7">Whole embryo</tissue>
    </source>
</reference>
<comment type="subcellular location">
    <subcellularLocation>
        <location evidence="1">Secreted</location>
    </subcellularLocation>
</comment>
<proteinExistence type="evidence at transcript level"/>
<protein>
    <submittedName>
        <fullName evidence="7">Uncharacterized protein LOC100184430</fullName>
    </submittedName>
</protein>
<evidence type="ECO:0000256" key="4">
    <source>
        <dbReference type="ARBA" id="ARBA00022737"/>
    </source>
</evidence>
<evidence type="ECO:0000313" key="7">
    <source>
        <dbReference type="EMBL" id="CAB3253424.1"/>
    </source>
</evidence>
<dbReference type="InterPro" id="IPR000884">
    <property type="entry name" value="TSP1_rpt"/>
</dbReference>